<dbReference type="PANTHER" id="PTHR46403:SF1">
    <property type="entry name" value="TP53-REGULATED INHIBITOR OF APOPTOSIS 1"/>
    <property type="match status" value="1"/>
</dbReference>
<organism evidence="3 4">
    <name type="scientific">Ilex paraguariensis</name>
    <name type="common">yerba mate</name>
    <dbReference type="NCBI Taxonomy" id="185542"/>
    <lineage>
        <taxon>Eukaryota</taxon>
        <taxon>Viridiplantae</taxon>
        <taxon>Streptophyta</taxon>
        <taxon>Embryophyta</taxon>
        <taxon>Tracheophyta</taxon>
        <taxon>Spermatophyta</taxon>
        <taxon>Magnoliopsida</taxon>
        <taxon>eudicotyledons</taxon>
        <taxon>Gunneridae</taxon>
        <taxon>Pentapetalae</taxon>
        <taxon>asterids</taxon>
        <taxon>campanulids</taxon>
        <taxon>Aquifoliales</taxon>
        <taxon>Aquifoliaceae</taxon>
        <taxon>Ilex</taxon>
    </lineage>
</organism>
<keyword evidence="4" id="KW-1185">Reference proteome</keyword>
<evidence type="ECO:0000256" key="1">
    <source>
        <dbReference type="ARBA" id="ARBA00006196"/>
    </source>
</evidence>
<comment type="similarity">
    <text evidence="1">Belongs to the TRIAP1/MDM35 family.</text>
</comment>
<evidence type="ECO:0000313" key="4">
    <source>
        <dbReference type="Proteomes" id="UP001642360"/>
    </source>
</evidence>
<keyword evidence="2" id="KW-1015">Disulfide bond</keyword>
<name>A0ABC8TT92_9AQUA</name>
<accession>A0ABC8TT92</accession>
<dbReference type="Proteomes" id="UP001642360">
    <property type="component" value="Unassembled WGS sequence"/>
</dbReference>
<dbReference type="InterPro" id="IPR036811">
    <property type="entry name" value="Ubol_cytC_Rdtase_hinge_dom_sf"/>
</dbReference>
<dbReference type="EMBL" id="CAUOFW020006046">
    <property type="protein sequence ID" value="CAK9172687.1"/>
    <property type="molecule type" value="Genomic_DNA"/>
</dbReference>
<protein>
    <submittedName>
        <fullName evidence="3">Uncharacterized protein</fullName>
    </submittedName>
</protein>
<gene>
    <name evidence="3" type="ORF">ILEXP_LOCUS42356</name>
</gene>
<dbReference type="SUPFAM" id="SSF81531">
    <property type="entry name" value="Non-heme 11 kDa protein of cytochrome bc1 complex (Ubiquinol-cytochrome c reductase)"/>
    <property type="match status" value="1"/>
</dbReference>
<sequence length="221" mass="25495">MGLGKPLTQIPIGKRQLLHPHSLPHRATKVLRHPEDTELEGIEELLVRNGGAPREFRLPLTALSIGISTLRTYSWTGSLFWLLLWFRILGIWVELNSFTLPEPIGIIDLLPLHSAYWLCVSSSVVTSYMGTEKEKRMQSTSSTSPCAHFRAAYHNCFNRWYSEKFVKGHWDKEECVSEWQKYRECLSQHMDDKYLSRLLEAEGMVDFTTQAQFRRPAGVSK</sequence>
<dbReference type="Pfam" id="PF05254">
    <property type="entry name" value="UPF0203"/>
    <property type="match status" value="1"/>
</dbReference>
<dbReference type="AlphaFoldDB" id="A0ABC8TT92"/>
<dbReference type="PANTHER" id="PTHR46403">
    <property type="entry name" value="TP53-REGULATED INHIBITOR OF APOPTOSIS 1"/>
    <property type="match status" value="1"/>
</dbReference>
<evidence type="ECO:0000313" key="3">
    <source>
        <dbReference type="EMBL" id="CAK9172687.1"/>
    </source>
</evidence>
<dbReference type="PROSITE" id="PS51808">
    <property type="entry name" value="CHCH"/>
    <property type="match status" value="1"/>
</dbReference>
<comment type="caution">
    <text evidence="3">The sequence shown here is derived from an EMBL/GenBank/DDBJ whole genome shotgun (WGS) entry which is preliminary data.</text>
</comment>
<reference evidence="3 4" key="1">
    <citation type="submission" date="2024-02" db="EMBL/GenBank/DDBJ databases">
        <authorList>
            <person name="Vignale AGUSTIN F."/>
            <person name="Sosa J E."/>
            <person name="Modenutti C."/>
        </authorList>
    </citation>
    <scope>NUCLEOTIDE SEQUENCE [LARGE SCALE GENOMIC DNA]</scope>
</reference>
<evidence type="ECO:0000256" key="2">
    <source>
        <dbReference type="ARBA" id="ARBA00023157"/>
    </source>
</evidence>
<proteinExistence type="inferred from homology"/>
<dbReference type="InterPro" id="IPR007918">
    <property type="entry name" value="MDM35_apoptosis"/>
</dbReference>